<name>A0ABS3GVJ2_9ENTE</name>
<protein>
    <recommendedName>
        <fullName evidence="3">Butirosin biosynthesis protein H N-terminal domain-containing protein</fullName>
    </recommendedName>
</protein>
<keyword evidence="2" id="KW-1185">Reference proteome</keyword>
<proteinExistence type="predicted"/>
<dbReference type="EMBL" id="JAFLWD010000006">
    <property type="protein sequence ID" value="MBO0439264.1"/>
    <property type="molecule type" value="Genomic_DNA"/>
</dbReference>
<comment type="caution">
    <text evidence="1">The sequence shown here is derived from an EMBL/GenBank/DDBJ whole genome shotgun (WGS) entry which is preliminary data.</text>
</comment>
<dbReference type="Proteomes" id="UP000664632">
    <property type="component" value="Unassembled WGS sequence"/>
</dbReference>
<sequence>MKELILSHGNPFISFSTNDAHLFCLAAMNLEQKNFLSLNALNLGFSITKTKYGHIYDSYLKIKQEKVIDHIEIEKEIFRNINQFSNFLFNMLSKKYYIILDLDVSKIKAYDFKAQITIHSPIVIGIDLKNERVLLGDFFDFKHYSVQWTPLNEVYNAYEVIEKYMGIFPKDGNDDWIRKTSLIQSNKLKLEFNLNNVINDIQEYSNPTHVKFPSKQVSSFHLVSHRLQGIGGPIEETELLEVGSGNSVYNFLRKHLKAEFEQGEYRTVQSCSLLVSHFKILKDAVIFIENKLLLDGLDQDSIEIMINYSKQLEVICLKNYVQKSHKNKLGKCLSLIDIIEKVEKSFLADLTLKLKLIIKK</sequence>
<reference evidence="1 2" key="1">
    <citation type="submission" date="2021-03" db="EMBL/GenBank/DDBJ databases">
        <title>Enterococcal diversity collection.</title>
        <authorList>
            <person name="Gilmore M.S."/>
            <person name="Schwartzman J."/>
            <person name="Van Tyne D."/>
            <person name="Martin M."/>
            <person name="Earl A.M."/>
            <person name="Manson A.L."/>
            <person name="Straub T."/>
            <person name="Salamzade R."/>
            <person name="Saavedra J."/>
            <person name="Lebreton F."/>
            <person name="Prichula J."/>
            <person name="Schaufler K."/>
            <person name="Gaca A."/>
            <person name="Sgardioli B."/>
            <person name="Wagenaar J."/>
            <person name="Strong T."/>
        </authorList>
    </citation>
    <scope>NUCLEOTIDE SEQUENCE [LARGE SCALE GENOMIC DNA]</scope>
    <source>
        <strain evidence="1 2">DIV0869a</strain>
    </source>
</reference>
<evidence type="ECO:0008006" key="3">
    <source>
        <dbReference type="Google" id="ProtNLM"/>
    </source>
</evidence>
<organism evidence="1 2">
    <name type="scientific">Candidatus Enterococcus ikei</name>
    <dbReference type="NCBI Taxonomy" id="2815326"/>
    <lineage>
        <taxon>Bacteria</taxon>
        <taxon>Bacillati</taxon>
        <taxon>Bacillota</taxon>
        <taxon>Bacilli</taxon>
        <taxon>Lactobacillales</taxon>
        <taxon>Enterococcaceae</taxon>
        <taxon>Enterococcus</taxon>
    </lineage>
</organism>
<accession>A0ABS3GVJ2</accession>
<gene>
    <name evidence="1" type="ORF">JZO69_02675</name>
</gene>
<dbReference type="RefSeq" id="WP_207111360.1">
    <property type="nucleotide sequence ID" value="NZ_JAFLWD010000006.1"/>
</dbReference>
<evidence type="ECO:0000313" key="1">
    <source>
        <dbReference type="EMBL" id="MBO0439264.1"/>
    </source>
</evidence>
<evidence type="ECO:0000313" key="2">
    <source>
        <dbReference type="Proteomes" id="UP000664632"/>
    </source>
</evidence>